<dbReference type="Pfam" id="PF17667">
    <property type="entry name" value="Pkinase_fungal"/>
    <property type="match status" value="1"/>
</dbReference>
<dbReference type="Proteomes" id="UP001212997">
    <property type="component" value="Unassembled WGS sequence"/>
</dbReference>
<protein>
    <recommendedName>
        <fullName evidence="2">Protein kinase domain-containing protein</fullName>
    </recommendedName>
</protein>
<name>A0AAD5V365_9APHY</name>
<comment type="caution">
    <text evidence="3">The sequence shown here is derived from an EMBL/GenBank/DDBJ whole genome shotgun (WGS) entry which is preliminary data.</text>
</comment>
<organism evidence="3 4">
    <name type="scientific">Meripilus lineatus</name>
    <dbReference type="NCBI Taxonomy" id="2056292"/>
    <lineage>
        <taxon>Eukaryota</taxon>
        <taxon>Fungi</taxon>
        <taxon>Dikarya</taxon>
        <taxon>Basidiomycota</taxon>
        <taxon>Agaricomycotina</taxon>
        <taxon>Agaricomycetes</taxon>
        <taxon>Polyporales</taxon>
        <taxon>Meripilaceae</taxon>
        <taxon>Meripilus</taxon>
    </lineage>
</organism>
<feature type="region of interest" description="Disordered" evidence="1">
    <location>
        <begin position="572"/>
        <end position="628"/>
    </location>
</feature>
<proteinExistence type="predicted"/>
<sequence length="628" mass="71574">MYLTQVLNLYSKRVFDQVAKSRRPSHPYVFMNRDQFVPPWHSNDRQDTTEIVVVHGPKRRYHKLEGLDTTTKWEISTHDVIGPVRFAVAGPKTFGEIVDISSQLLRTRPDMVGTYVLWVQPSGYQILWVDASGIISSPPYKLRNKKPLACYVGSLYDPPQGHFLFDTSVTREICVKDGGRVVVIKDAFPALERSRIELDLLRYVHRNGILPGVVRLMFDDDQASFPPLKTIHFTDESRSSSDDRVKIRLFMGSSGHSIWEARTVKDILMAVFDVLEVLRALCLRLNVLHRDLSPGNILLYPKHHPDTLKDKNLIESPPLFISQILNREKEHGGKDRATGLLIDFDHAIKLISEPGEMDNKDRTQTIGTEIYVARTVSRGALRYDYPPIGDFPMPALEGEVKELYKFAYGEEEYDHYCDAPGTVHGSKPFVRTLIPPIESELPPFIHKPHHDAESLYWVLLDVLLHVQPLERTDGADLGHFWHVRNLIHDSSGPSQRNYFLLHSLPDYTRYIEYALDPKLASVAPLLADLAAQVYPEYDLFDPPPPPEHLHEAMRRLLLQFIYSMENPIALDPGVTRPLQKEPQGTDEDSDAEFSEDEEDSSKQGDAEDSESARKRPRLGELNGDSPRL</sequence>
<feature type="compositionally biased region" description="Acidic residues" evidence="1">
    <location>
        <begin position="584"/>
        <end position="599"/>
    </location>
</feature>
<dbReference type="InterPro" id="IPR000719">
    <property type="entry name" value="Prot_kinase_dom"/>
</dbReference>
<dbReference type="GO" id="GO:0005524">
    <property type="term" value="F:ATP binding"/>
    <property type="evidence" value="ECO:0007669"/>
    <property type="project" value="InterPro"/>
</dbReference>
<feature type="domain" description="Protein kinase" evidence="2">
    <location>
        <begin position="152"/>
        <end position="482"/>
    </location>
</feature>
<keyword evidence="4" id="KW-1185">Reference proteome</keyword>
<evidence type="ECO:0000313" key="4">
    <source>
        <dbReference type="Proteomes" id="UP001212997"/>
    </source>
</evidence>
<dbReference type="PROSITE" id="PS00109">
    <property type="entry name" value="PROTEIN_KINASE_TYR"/>
    <property type="match status" value="1"/>
</dbReference>
<dbReference type="GO" id="GO:0004672">
    <property type="term" value="F:protein kinase activity"/>
    <property type="evidence" value="ECO:0007669"/>
    <property type="project" value="InterPro"/>
</dbReference>
<dbReference type="EMBL" id="JANAWD010000331">
    <property type="protein sequence ID" value="KAJ3481248.1"/>
    <property type="molecule type" value="Genomic_DNA"/>
</dbReference>
<dbReference type="AlphaFoldDB" id="A0AAD5V365"/>
<dbReference type="Gene3D" id="1.10.510.10">
    <property type="entry name" value="Transferase(Phosphotransferase) domain 1"/>
    <property type="match status" value="1"/>
</dbReference>
<dbReference type="SUPFAM" id="SSF56112">
    <property type="entry name" value="Protein kinase-like (PK-like)"/>
    <property type="match status" value="1"/>
</dbReference>
<accession>A0AAD5V365</accession>
<evidence type="ECO:0000313" key="3">
    <source>
        <dbReference type="EMBL" id="KAJ3481248.1"/>
    </source>
</evidence>
<reference evidence="3" key="1">
    <citation type="submission" date="2022-07" db="EMBL/GenBank/DDBJ databases">
        <title>Genome Sequence of Physisporinus lineatus.</title>
        <authorList>
            <person name="Buettner E."/>
        </authorList>
    </citation>
    <scope>NUCLEOTIDE SEQUENCE</scope>
    <source>
        <strain evidence="3">VT162</strain>
    </source>
</reference>
<evidence type="ECO:0000256" key="1">
    <source>
        <dbReference type="SAM" id="MobiDB-lite"/>
    </source>
</evidence>
<dbReference type="InterPro" id="IPR011009">
    <property type="entry name" value="Kinase-like_dom_sf"/>
</dbReference>
<gene>
    <name evidence="3" type="ORF">NLI96_g7778</name>
</gene>
<dbReference type="InterPro" id="IPR040976">
    <property type="entry name" value="Pkinase_fungal"/>
</dbReference>
<dbReference type="InterPro" id="IPR008266">
    <property type="entry name" value="Tyr_kinase_AS"/>
</dbReference>
<evidence type="ECO:0000259" key="2">
    <source>
        <dbReference type="PROSITE" id="PS50011"/>
    </source>
</evidence>
<dbReference type="PROSITE" id="PS50011">
    <property type="entry name" value="PROTEIN_KINASE_DOM"/>
    <property type="match status" value="1"/>
</dbReference>
<feature type="compositionally biased region" description="Basic and acidic residues" evidence="1">
    <location>
        <begin position="600"/>
        <end position="613"/>
    </location>
</feature>